<proteinExistence type="predicted"/>
<gene>
    <name evidence="1" type="ORF">TEHN7118_1575</name>
</gene>
<organism evidence="1 2">
    <name type="scientific">Tetragenococcus halophilus subsp. halophilus</name>
    <dbReference type="NCBI Taxonomy" id="1513897"/>
    <lineage>
        <taxon>Bacteria</taxon>
        <taxon>Bacillati</taxon>
        <taxon>Bacillota</taxon>
        <taxon>Bacilli</taxon>
        <taxon>Lactobacillales</taxon>
        <taxon>Enterococcaceae</taxon>
        <taxon>Tetragenococcus</taxon>
    </lineage>
</organism>
<evidence type="ECO:0000313" key="2">
    <source>
        <dbReference type="Proteomes" id="UP000236214"/>
    </source>
</evidence>
<keyword evidence="2" id="KW-1185">Reference proteome</keyword>
<comment type="caution">
    <text evidence="1">The sequence shown here is derived from an EMBL/GenBank/DDBJ whole genome shotgun (WGS) entry which is preliminary data.</text>
</comment>
<protein>
    <submittedName>
        <fullName evidence="1">Uncharacterized protein</fullName>
    </submittedName>
</protein>
<dbReference type="Proteomes" id="UP000236214">
    <property type="component" value="Unassembled WGS sequence"/>
</dbReference>
<sequence length="52" mass="6034">MKKIIDYWKQEAERSLEGNVINLSVLTIEKARIHEMLGSCFFYCTPSSILKV</sequence>
<accession>A0A2H6E1K8</accession>
<evidence type="ECO:0000313" key="1">
    <source>
        <dbReference type="EMBL" id="GBD68769.1"/>
    </source>
</evidence>
<dbReference type="EMBL" id="BDEC01000066">
    <property type="protein sequence ID" value="GBD68769.1"/>
    <property type="molecule type" value="Genomic_DNA"/>
</dbReference>
<dbReference type="AlphaFoldDB" id="A0A2H6E1K8"/>
<reference evidence="1 2" key="1">
    <citation type="submission" date="2016-05" db="EMBL/GenBank/DDBJ databases">
        <title>Whole genome sequencing of Tetragenococcus halophilus subsp. halophilus NISL 7118.</title>
        <authorList>
            <person name="Shiwa Y."/>
            <person name="Nishimura I."/>
            <person name="Yoshikawa H."/>
            <person name="Koyama Y."/>
            <person name="Oguma T."/>
        </authorList>
    </citation>
    <scope>NUCLEOTIDE SEQUENCE [LARGE SCALE GENOMIC DNA]</scope>
    <source>
        <strain evidence="1 2">NISL 7118</strain>
    </source>
</reference>
<name>A0A2H6E1K8_TETHA</name>